<accession>A0A1V8Y6D6</accession>
<evidence type="ECO:0000313" key="1">
    <source>
        <dbReference type="EMBL" id="OQO67906.1"/>
    </source>
</evidence>
<evidence type="ECO:0000313" key="2">
    <source>
        <dbReference type="Proteomes" id="UP000192477"/>
    </source>
</evidence>
<dbReference type="Proteomes" id="UP000192477">
    <property type="component" value="Unassembled WGS sequence"/>
</dbReference>
<dbReference type="EMBL" id="MJEA01000023">
    <property type="protein sequence ID" value="OQO67906.1"/>
    <property type="molecule type" value="Genomic_DNA"/>
</dbReference>
<dbReference type="AlphaFoldDB" id="A0A1V8Y6D6"/>
<name>A0A1V8Y6D6_9ENTE</name>
<reference evidence="1 2" key="1">
    <citation type="journal article" date="2017" name="BMC Microbiol.">
        <title>Comparative genomics of Enterococcus spp. isolated from bovine feces.</title>
        <authorList>
            <person name="Beukers A.G."/>
            <person name="Zaheer R."/>
            <person name="Goji N."/>
            <person name="Amoako K.K."/>
            <person name="Chaves A.V."/>
            <person name="Ward M.P."/>
            <person name="McAllister T.A."/>
        </authorList>
    </citation>
    <scope>NUCLEOTIDE SEQUENCE [LARGE SCALE GENOMIC DNA]</scope>
    <source>
        <strain evidence="1 2">F1129D 143</strain>
    </source>
</reference>
<gene>
    <name evidence="1" type="ORF">BH747_13260</name>
</gene>
<sequence>MKSKPFHVENWHYFEEEEVYVCPAKCLFFSGTVKGKMKELSILMVLNLRKREEYLEAEGTMIEKIRLILTIHIKISLIFLKGRLSQSRFLWRNECASVLLFEFFVEHIKSAAFKKYHA</sequence>
<comment type="caution">
    <text evidence="1">The sequence shown here is derived from an EMBL/GenBank/DDBJ whole genome shotgun (WGS) entry which is preliminary data.</text>
</comment>
<protein>
    <submittedName>
        <fullName evidence="1">Uncharacterized protein</fullName>
    </submittedName>
</protein>
<proteinExistence type="predicted"/>
<organism evidence="1 2">
    <name type="scientific">Enterococcus villorum</name>
    <dbReference type="NCBI Taxonomy" id="112904"/>
    <lineage>
        <taxon>Bacteria</taxon>
        <taxon>Bacillati</taxon>
        <taxon>Bacillota</taxon>
        <taxon>Bacilli</taxon>
        <taxon>Lactobacillales</taxon>
        <taxon>Enterococcaceae</taxon>
        <taxon>Enterococcus</taxon>
    </lineage>
</organism>